<proteinExistence type="predicted"/>
<gene>
    <name evidence="1" type="ORF">KLO01_31860</name>
</gene>
<evidence type="ECO:0008006" key="3">
    <source>
        <dbReference type="Google" id="ProtNLM"/>
    </source>
</evidence>
<evidence type="ECO:0000313" key="2">
    <source>
        <dbReference type="Proteomes" id="UP000321793"/>
    </source>
</evidence>
<keyword evidence="2" id="KW-1185">Reference proteome</keyword>
<protein>
    <recommendedName>
        <fullName evidence="3">N-acetyltransferase domain-containing protein</fullName>
    </recommendedName>
</protein>
<dbReference type="EMBL" id="BKBA01000012">
    <property type="protein sequence ID" value="GEQ15139.1"/>
    <property type="molecule type" value="Genomic_DNA"/>
</dbReference>
<accession>A0A512T4M3</accession>
<comment type="caution">
    <text evidence="1">The sequence shown here is derived from an EMBL/GenBank/DDBJ whole genome shotgun (WGS) entry which is preliminary data.</text>
</comment>
<organism evidence="1 2">
    <name type="scientific">Knoellia locipacati</name>
    <dbReference type="NCBI Taxonomy" id="882824"/>
    <lineage>
        <taxon>Bacteria</taxon>
        <taxon>Bacillati</taxon>
        <taxon>Actinomycetota</taxon>
        <taxon>Actinomycetes</taxon>
        <taxon>Micrococcales</taxon>
        <taxon>Intrasporangiaceae</taxon>
        <taxon>Knoellia</taxon>
    </lineage>
</organism>
<dbReference type="RefSeq" id="WP_147066931.1">
    <property type="nucleotide sequence ID" value="NZ_BAABDN010000002.1"/>
</dbReference>
<evidence type="ECO:0000313" key="1">
    <source>
        <dbReference type="EMBL" id="GEQ15139.1"/>
    </source>
</evidence>
<dbReference type="AlphaFoldDB" id="A0A512T4M3"/>
<dbReference type="Proteomes" id="UP000321793">
    <property type="component" value="Unassembled WGS sequence"/>
</dbReference>
<reference evidence="1 2" key="1">
    <citation type="submission" date="2019-07" db="EMBL/GenBank/DDBJ databases">
        <title>Whole genome shotgun sequence of Knoellia locipacati NBRC 109775.</title>
        <authorList>
            <person name="Hosoyama A."/>
            <person name="Uohara A."/>
            <person name="Ohji S."/>
            <person name="Ichikawa N."/>
        </authorList>
    </citation>
    <scope>NUCLEOTIDE SEQUENCE [LARGE SCALE GENOMIC DNA]</scope>
    <source>
        <strain evidence="1 2">NBRC 109775</strain>
    </source>
</reference>
<sequence length="154" mass="16100">MHLSECGDFPSGHGALIKTANELNELHVFVLVLQDGTVAAAAEVSSGFSVPSGDDRPDLGNPPLLRMAAAALPGHGYGTTLLLTLQDLLPGLAHDGVLSTAGETVVERVGLPIHKDATPSVLAEDRAQQLAHDLLSFTQSQLNQASFLEFVALN</sequence>
<name>A0A512T4M3_9MICO</name>